<proteinExistence type="predicted"/>
<evidence type="ECO:0000313" key="1">
    <source>
        <dbReference type="EMBL" id="OAL63141.1"/>
    </source>
</evidence>
<reference evidence="1 2" key="1">
    <citation type="submission" date="2016-05" db="EMBL/GenBank/DDBJ databases">
        <title>Genome sequencing of Trichophyton rubrum CMCC(F)T1i isolated from hair.</title>
        <authorList>
            <person name="Zhan P."/>
            <person name="Tao Y."/>
            <person name="Liu W."/>
        </authorList>
    </citation>
    <scope>NUCLEOTIDE SEQUENCE [LARGE SCALE GENOMIC DNA]</scope>
    <source>
        <strain evidence="2">CMCC(F)T1i</strain>
    </source>
</reference>
<gene>
    <name evidence="1" type="ORF">A7C99_5530</name>
</gene>
<comment type="caution">
    <text evidence="1">The sequence shown here is derived from an EMBL/GenBank/DDBJ whole genome shotgun (WGS) entry which is preliminary data.</text>
</comment>
<evidence type="ECO:0000313" key="2">
    <source>
        <dbReference type="Proteomes" id="UP000243015"/>
    </source>
</evidence>
<protein>
    <submittedName>
        <fullName evidence="1">Uncharacterized protein</fullName>
    </submittedName>
</protein>
<dbReference type="Proteomes" id="UP000243015">
    <property type="component" value="Unassembled WGS sequence"/>
</dbReference>
<dbReference type="EMBL" id="LHPM01000018">
    <property type="protein sequence ID" value="OAL63141.1"/>
    <property type="molecule type" value="Genomic_DNA"/>
</dbReference>
<organism evidence="1 2">
    <name type="scientific">Trichophyton rubrum</name>
    <name type="common">Athlete's foot fungus</name>
    <name type="synonym">Epidermophyton rubrum</name>
    <dbReference type="NCBI Taxonomy" id="5551"/>
    <lineage>
        <taxon>Eukaryota</taxon>
        <taxon>Fungi</taxon>
        <taxon>Dikarya</taxon>
        <taxon>Ascomycota</taxon>
        <taxon>Pezizomycotina</taxon>
        <taxon>Eurotiomycetes</taxon>
        <taxon>Eurotiomycetidae</taxon>
        <taxon>Onygenales</taxon>
        <taxon>Arthrodermataceae</taxon>
        <taxon>Trichophyton</taxon>
    </lineage>
</organism>
<name>A0A178ESV7_TRIRU</name>
<accession>A0A178ESV7</accession>
<sequence length="184" mass="20850">MTVLKAAICFIRQRAFVDAEMHWWKGIRGQEGLLTIEDKFSAVPAGNNNSNAGWPVWKMKYRAEGINKVLGIEWHHRLDHGSDGRDSEGDIRVPCDIIQVGTEGGFKKVKPEYCIVFADAHRTTKSQTDRPPDEDLHISLRFSSAGDRAHRMGYSVHVYVDPGTRTISVSRRSGVTRPWIYRSL</sequence>
<dbReference type="AlphaFoldDB" id="A0A178ESV7"/>
<dbReference type="VEuPathDB" id="FungiDB:TERG_08667"/>